<dbReference type="EC" id="4.2.1.17" evidence="3"/>
<name>A0A0L8BQE4_ENSAD</name>
<reference evidence="4" key="1">
    <citation type="submission" date="2015-07" db="EMBL/GenBank/DDBJ databases">
        <title>Whole genome sequence of an Ensifer adhaerens strain isolated from a cave pool in the Wind Cave National Park.</title>
        <authorList>
            <person name="Eng W.W.H."/>
            <person name="Gan H.M."/>
            <person name="Barton H.A."/>
            <person name="Savka M.A."/>
        </authorList>
    </citation>
    <scope>NUCLEOTIDE SEQUENCE [LARGE SCALE GENOMIC DNA]</scope>
    <source>
        <strain evidence="4">SD006</strain>
    </source>
</reference>
<dbReference type="InterPro" id="IPR051683">
    <property type="entry name" value="Enoyl-CoA_Hydratase/Isomerase"/>
</dbReference>
<keyword evidence="3" id="KW-0456">Lyase</keyword>
<dbReference type="AlphaFoldDB" id="A0A0L8BQE4"/>
<dbReference type="SUPFAM" id="SSF52096">
    <property type="entry name" value="ClpP/crotonase"/>
    <property type="match status" value="1"/>
</dbReference>
<proteinExistence type="inferred from homology"/>
<dbReference type="InterPro" id="IPR018376">
    <property type="entry name" value="Enoyl-CoA_hyd/isom_CS"/>
</dbReference>
<dbReference type="EMBL" id="LGAP01000014">
    <property type="protein sequence ID" value="KOF16803.1"/>
    <property type="molecule type" value="Genomic_DNA"/>
</dbReference>
<dbReference type="PANTHER" id="PTHR42964:SF1">
    <property type="entry name" value="POLYKETIDE BIOSYNTHESIS ENOYL-COA HYDRATASE PKSH-RELATED"/>
    <property type="match status" value="1"/>
</dbReference>
<gene>
    <name evidence="3" type="ORF">AC244_19725</name>
</gene>
<comment type="similarity">
    <text evidence="1 2">Belongs to the enoyl-CoA hydratase/isomerase family.</text>
</comment>
<dbReference type="CDD" id="cd06558">
    <property type="entry name" value="crotonase-like"/>
    <property type="match status" value="1"/>
</dbReference>
<comment type="caution">
    <text evidence="3">The sequence shown here is derived from an EMBL/GenBank/DDBJ whole genome shotgun (WGS) entry which is preliminary data.</text>
</comment>
<protein>
    <submittedName>
        <fullName evidence="3">Enoyl-CoA hydratase</fullName>
        <ecNumber evidence="3">4.2.1.17</ecNumber>
    </submittedName>
</protein>
<evidence type="ECO:0000313" key="4">
    <source>
        <dbReference type="Proteomes" id="UP000037425"/>
    </source>
</evidence>
<dbReference type="GO" id="GO:0004300">
    <property type="term" value="F:enoyl-CoA hydratase activity"/>
    <property type="evidence" value="ECO:0007669"/>
    <property type="project" value="UniProtKB-EC"/>
</dbReference>
<dbReference type="PATRIC" id="fig|106592.7.peg.1771"/>
<dbReference type="Gene3D" id="1.10.12.10">
    <property type="entry name" value="Lyase 2-enoyl-coa Hydratase, Chain A, domain 2"/>
    <property type="match status" value="1"/>
</dbReference>
<dbReference type="InterPro" id="IPR029045">
    <property type="entry name" value="ClpP/crotonase-like_dom_sf"/>
</dbReference>
<dbReference type="InterPro" id="IPR014748">
    <property type="entry name" value="Enoyl-CoA_hydra_C"/>
</dbReference>
<dbReference type="Proteomes" id="UP000037425">
    <property type="component" value="Unassembled WGS sequence"/>
</dbReference>
<organism evidence="3 4">
    <name type="scientific">Ensifer adhaerens</name>
    <name type="common">Sinorhizobium morelense</name>
    <dbReference type="NCBI Taxonomy" id="106592"/>
    <lineage>
        <taxon>Bacteria</taxon>
        <taxon>Pseudomonadati</taxon>
        <taxon>Pseudomonadota</taxon>
        <taxon>Alphaproteobacteria</taxon>
        <taxon>Hyphomicrobiales</taxon>
        <taxon>Rhizobiaceae</taxon>
        <taxon>Sinorhizobium/Ensifer group</taxon>
        <taxon>Ensifer</taxon>
    </lineage>
</organism>
<dbReference type="InterPro" id="IPR001753">
    <property type="entry name" value="Enoyl-CoA_hydra/iso"/>
</dbReference>
<dbReference type="PROSITE" id="PS00166">
    <property type="entry name" value="ENOYL_COA_HYDRATASE"/>
    <property type="match status" value="1"/>
</dbReference>
<dbReference type="Pfam" id="PF00378">
    <property type="entry name" value="ECH_1"/>
    <property type="match status" value="1"/>
</dbReference>
<dbReference type="OrthoDB" id="9795613at2"/>
<evidence type="ECO:0000313" key="3">
    <source>
        <dbReference type="EMBL" id="KOF16803.1"/>
    </source>
</evidence>
<sequence>MMFETIRYVVDAKGVARLTLAQPQKHNALSATMIGELTEAAERLSADAAVRVVVLDAEGRSFCAGGDLGWMREQFDADRPTRIAEATRLALMFKALNEIEKPVIARVHGNAFGGGVGLMSVCDAVIASSDARFGLTETRLGLIPATISPYVVARIGEGRARPLFMSARLFGAEEARDAGLATVIAAPDGLDAAIAAEVEPYLQTAPGATGRAKRLARSLGQPITEATIAATIEQLADCWESNEAREGVAAFFERREPSWRQPPLP</sequence>
<dbReference type="PANTHER" id="PTHR42964">
    <property type="entry name" value="ENOYL-COA HYDRATASE"/>
    <property type="match status" value="1"/>
</dbReference>
<evidence type="ECO:0000256" key="2">
    <source>
        <dbReference type="RuleBase" id="RU003707"/>
    </source>
</evidence>
<dbReference type="RefSeq" id="WP_053250516.1">
    <property type="nucleotide sequence ID" value="NZ_LGAP01000014.1"/>
</dbReference>
<evidence type="ECO:0000256" key="1">
    <source>
        <dbReference type="ARBA" id="ARBA00005254"/>
    </source>
</evidence>
<accession>A0A0L8BQE4</accession>
<dbReference type="Gene3D" id="3.90.226.10">
    <property type="entry name" value="2-enoyl-CoA Hydratase, Chain A, domain 1"/>
    <property type="match status" value="1"/>
</dbReference>
<dbReference type="NCBIfam" id="NF005675">
    <property type="entry name" value="PRK07468.1"/>
    <property type="match status" value="1"/>
</dbReference>